<dbReference type="SUPFAM" id="SSF48452">
    <property type="entry name" value="TPR-like"/>
    <property type="match status" value="1"/>
</dbReference>
<keyword evidence="2" id="KW-1185">Reference proteome</keyword>
<comment type="caution">
    <text evidence="1">The sequence shown here is derived from an EMBL/GenBank/DDBJ whole genome shotgun (WGS) entry which is preliminary data.</text>
</comment>
<dbReference type="EMBL" id="LUCM01000207">
    <property type="protein sequence ID" value="KAA0200928.1"/>
    <property type="molecule type" value="Genomic_DNA"/>
</dbReference>
<dbReference type="AlphaFoldDB" id="A0A8E0S3U1"/>
<protein>
    <submittedName>
        <fullName evidence="1">Uncharacterized protein</fullName>
    </submittedName>
</protein>
<gene>
    <name evidence="1" type="ORF">FBUS_01979</name>
</gene>
<name>A0A8E0S3U1_9TREM</name>
<proteinExistence type="predicted"/>
<accession>A0A8E0S3U1</accession>
<evidence type="ECO:0000313" key="2">
    <source>
        <dbReference type="Proteomes" id="UP000728185"/>
    </source>
</evidence>
<dbReference type="InterPro" id="IPR011990">
    <property type="entry name" value="TPR-like_helical_dom_sf"/>
</dbReference>
<organism evidence="1 2">
    <name type="scientific">Fasciolopsis buskii</name>
    <dbReference type="NCBI Taxonomy" id="27845"/>
    <lineage>
        <taxon>Eukaryota</taxon>
        <taxon>Metazoa</taxon>
        <taxon>Spiralia</taxon>
        <taxon>Lophotrochozoa</taxon>
        <taxon>Platyhelminthes</taxon>
        <taxon>Trematoda</taxon>
        <taxon>Digenea</taxon>
        <taxon>Plagiorchiida</taxon>
        <taxon>Echinostomata</taxon>
        <taxon>Echinostomatoidea</taxon>
        <taxon>Fasciolidae</taxon>
        <taxon>Fasciolopsis</taxon>
    </lineage>
</organism>
<sequence>MEMVEFGLFYLEVHSKHKSSSLGQLGHNTVDEHRITNGNFQGDAGKWTGRKQIMTMDFGQLAVDKLSDSLKLNNTESNSNYHRSFQDIGVGEWDVHISRKHYKCAERALKNGEFQTTLKHLKRCLQRTPDWPEVYLLKSRTYEKFEDYASAIECYRIGLALIQMNEINSEKNTIKEQQSAPDQFKQASDTELKQSRELKWNMNMTDSEHGNQTGGCAMLPQLIRLYFLYYQSLLASGSTDMAQLQLPEIRTLTDKYCSREQNTTHIAGCSPGQVIIVDKLIHLYQKGERDLAEGIQVLSQDCRRSIV</sequence>
<dbReference type="Gene3D" id="1.25.40.10">
    <property type="entry name" value="Tetratricopeptide repeat domain"/>
    <property type="match status" value="1"/>
</dbReference>
<evidence type="ECO:0000313" key="1">
    <source>
        <dbReference type="EMBL" id="KAA0200928.1"/>
    </source>
</evidence>
<dbReference type="Proteomes" id="UP000728185">
    <property type="component" value="Unassembled WGS sequence"/>
</dbReference>
<reference evidence="1" key="1">
    <citation type="submission" date="2019-05" db="EMBL/GenBank/DDBJ databases">
        <title>Annotation for the trematode Fasciolopsis buski.</title>
        <authorList>
            <person name="Choi Y.-J."/>
        </authorList>
    </citation>
    <scope>NUCLEOTIDE SEQUENCE</scope>
    <source>
        <strain evidence="1">HT</strain>
        <tissue evidence="1">Whole worm</tissue>
    </source>
</reference>